<proteinExistence type="predicted"/>
<name>A0A6L8MRH1_9BURK</name>
<accession>A0A6L8MRH1</accession>
<gene>
    <name evidence="1" type="ORF">GTP44_22140</name>
</gene>
<dbReference type="RefSeq" id="WP_161021113.1">
    <property type="nucleotide sequence ID" value="NZ_WWCP01000036.1"/>
</dbReference>
<evidence type="ECO:0000313" key="2">
    <source>
        <dbReference type="Proteomes" id="UP000474565"/>
    </source>
</evidence>
<dbReference type="AlphaFoldDB" id="A0A6L8MRH1"/>
<protein>
    <submittedName>
        <fullName evidence="1">Uncharacterized protein</fullName>
    </submittedName>
</protein>
<dbReference type="Proteomes" id="UP000474565">
    <property type="component" value="Unassembled WGS sequence"/>
</dbReference>
<organism evidence="1 2">
    <name type="scientific">Duganella lactea</name>
    <dbReference type="NCBI Taxonomy" id="2692173"/>
    <lineage>
        <taxon>Bacteria</taxon>
        <taxon>Pseudomonadati</taxon>
        <taxon>Pseudomonadota</taxon>
        <taxon>Betaproteobacteria</taxon>
        <taxon>Burkholderiales</taxon>
        <taxon>Oxalobacteraceae</taxon>
        <taxon>Telluria group</taxon>
        <taxon>Duganella</taxon>
    </lineage>
</organism>
<comment type="caution">
    <text evidence="1">The sequence shown here is derived from an EMBL/GenBank/DDBJ whole genome shotgun (WGS) entry which is preliminary data.</text>
</comment>
<evidence type="ECO:0000313" key="1">
    <source>
        <dbReference type="EMBL" id="MYM84637.1"/>
    </source>
</evidence>
<reference evidence="1 2" key="1">
    <citation type="submission" date="2019-12" db="EMBL/GenBank/DDBJ databases">
        <title>Novel species isolated from a subtropical stream in China.</title>
        <authorList>
            <person name="Lu H."/>
        </authorList>
    </citation>
    <scope>NUCLEOTIDE SEQUENCE [LARGE SCALE GENOMIC DNA]</scope>
    <source>
        <strain evidence="1 2">FT50W</strain>
    </source>
</reference>
<sequence>MQATIYVTKEAMATAIAIKDLDYYTRVSLSDNESTDVSTQPGYYLKSAGTIKLDVLPTTAHVAAHISSCGQSPSGEISMPANLRGCIFERAPDLPDRYAEIIAYWSGQPLSASDYRAVYFQNPQNEYLVELRGNDDNGAYVSIDKLLSEGIVVSITGMASITDGLSPEDFIEFEIPIDVSMVGIESDGFLSPAPYKTKGIGQREVIYLKVSDITRSPNPDHILIDLLRYELLDYGYWY</sequence>
<dbReference type="EMBL" id="WWCP01000036">
    <property type="protein sequence ID" value="MYM84637.1"/>
    <property type="molecule type" value="Genomic_DNA"/>
</dbReference>